<organism evidence="5 6">
    <name type="scientific">Curvibacter microcysteis</name>
    <dbReference type="NCBI Taxonomy" id="3026419"/>
    <lineage>
        <taxon>Bacteria</taxon>
        <taxon>Pseudomonadati</taxon>
        <taxon>Pseudomonadota</taxon>
        <taxon>Betaproteobacteria</taxon>
        <taxon>Burkholderiales</taxon>
        <taxon>Comamonadaceae</taxon>
        <taxon>Curvibacter</taxon>
    </lineage>
</organism>
<keyword evidence="6" id="KW-1185">Reference proteome</keyword>
<comment type="caution">
    <text evidence="5">The sequence shown here is derived from an EMBL/GenBank/DDBJ whole genome shotgun (WGS) entry which is preliminary data.</text>
</comment>
<protein>
    <submittedName>
        <fullName evidence="5">FadR/GntR family transcriptional regulator</fullName>
    </submittedName>
</protein>
<evidence type="ECO:0000256" key="1">
    <source>
        <dbReference type="ARBA" id="ARBA00023015"/>
    </source>
</evidence>
<evidence type="ECO:0000256" key="3">
    <source>
        <dbReference type="ARBA" id="ARBA00023163"/>
    </source>
</evidence>
<dbReference type="PROSITE" id="PS50949">
    <property type="entry name" value="HTH_GNTR"/>
    <property type="match status" value="1"/>
</dbReference>
<keyword evidence="2" id="KW-0238">DNA-binding</keyword>
<proteinExistence type="predicted"/>
<dbReference type="RefSeq" id="WP_273926459.1">
    <property type="nucleotide sequence ID" value="NZ_JAQSIO010000003.1"/>
</dbReference>
<reference evidence="5 6" key="1">
    <citation type="submission" date="2023-02" db="EMBL/GenBank/DDBJ databases">
        <title>Bacterial whole genome sequence for Curvibacter sp. HBC28.</title>
        <authorList>
            <person name="Le V."/>
            <person name="Ko S.-R."/>
            <person name="Ahn C.-Y."/>
            <person name="Oh H.-M."/>
        </authorList>
    </citation>
    <scope>NUCLEOTIDE SEQUENCE [LARGE SCALE GENOMIC DNA]</scope>
    <source>
        <strain evidence="5 6">HBC28</strain>
    </source>
</reference>
<dbReference type="Pfam" id="PF07729">
    <property type="entry name" value="FCD"/>
    <property type="match status" value="1"/>
</dbReference>
<sequence>MTSSPSPRQSNPARALELVDELARRIASGQWAPGDKVTGEFELMAEFGVSRTVVRDALSRLKALGLVYARQGLGTFVARPSEARPFSVDPQRIASLDDLIAVLELRMGIEPEAAAMAAQRRSAAELLALRQALDAVAEAWHSHSDPVAADFRFHCEIARCAHNPHYLAMMGALSPASLPRCWQSHQEPPEQGLRRYVDSVVHEHEEVYQAIAQQDPDAARAAMRLHVINSRERHREAERGQPVRAG</sequence>
<dbReference type="SMART" id="SM00895">
    <property type="entry name" value="FCD"/>
    <property type="match status" value="1"/>
</dbReference>
<keyword evidence="3" id="KW-0804">Transcription</keyword>
<name>A0ABT5MFT8_9BURK</name>
<dbReference type="Proteomes" id="UP001528672">
    <property type="component" value="Unassembled WGS sequence"/>
</dbReference>
<evidence type="ECO:0000259" key="4">
    <source>
        <dbReference type="PROSITE" id="PS50949"/>
    </source>
</evidence>
<feature type="domain" description="HTH gntR-type" evidence="4">
    <location>
        <begin position="12"/>
        <end position="80"/>
    </location>
</feature>
<accession>A0ABT5MFT8</accession>
<dbReference type="InterPro" id="IPR000524">
    <property type="entry name" value="Tscrpt_reg_HTH_GntR"/>
</dbReference>
<dbReference type="InterPro" id="IPR008920">
    <property type="entry name" value="TF_FadR/GntR_C"/>
</dbReference>
<dbReference type="Gene3D" id="1.10.10.10">
    <property type="entry name" value="Winged helix-like DNA-binding domain superfamily/Winged helix DNA-binding domain"/>
    <property type="match status" value="1"/>
</dbReference>
<dbReference type="InterPro" id="IPR036390">
    <property type="entry name" value="WH_DNA-bd_sf"/>
</dbReference>
<dbReference type="PANTHER" id="PTHR43537:SF5">
    <property type="entry name" value="UXU OPERON TRANSCRIPTIONAL REGULATOR"/>
    <property type="match status" value="1"/>
</dbReference>
<evidence type="ECO:0000313" key="5">
    <source>
        <dbReference type="EMBL" id="MDD0814787.1"/>
    </source>
</evidence>
<dbReference type="SUPFAM" id="SSF46785">
    <property type="entry name" value="Winged helix' DNA-binding domain"/>
    <property type="match status" value="1"/>
</dbReference>
<dbReference type="Pfam" id="PF00392">
    <property type="entry name" value="GntR"/>
    <property type="match status" value="1"/>
</dbReference>
<dbReference type="SUPFAM" id="SSF48008">
    <property type="entry name" value="GntR ligand-binding domain-like"/>
    <property type="match status" value="1"/>
</dbReference>
<dbReference type="PANTHER" id="PTHR43537">
    <property type="entry name" value="TRANSCRIPTIONAL REGULATOR, GNTR FAMILY"/>
    <property type="match status" value="1"/>
</dbReference>
<evidence type="ECO:0000313" key="6">
    <source>
        <dbReference type="Proteomes" id="UP001528672"/>
    </source>
</evidence>
<evidence type="ECO:0000256" key="2">
    <source>
        <dbReference type="ARBA" id="ARBA00023125"/>
    </source>
</evidence>
<dbReference type="Gene3D" id="1.20.120.530">
    <property type="entry name" value="GntR ligand-binding domain-like"/>
    <property type="match status" value="1"/>
</dbReference>
<dbReference type="InterPro" id="IPR036388">
    <property type="entry name" value="WH-like_DNA-bd_sf"/>
</dbReference>
<dbReference type="EMBL" id="JAQSIO010000003">
    <property type="protein sequence ID" value="MDD0814787.1"/>
    <property type="molecule type" value="Genomic_DNA"/>
</dbReference>
<dbReference type="CDD" id="cd07377">
    <property type="entry name" value="WHTH_GntR"/>
    <property type="match status" value="1"/>
</dbReference>
<keyword evidence="1" id="KW-0805">Transcription regulation</keyword>
<dbReference type="InterPro" id="IPR011711">
    <property type="entry name" value="GntR_C"/>
</dbReference>
<gene>
    <name evidence="5" type="ORF">PSQ39_09110</name>
</gene>
<dbReference type="SMART" id="SM00345">
    <property type="entry name" value="HTH_GNTR"/>
    <property type="match status" value="1"/>
</dbReference>
<dbReference type="PRINTS" id="PR00035">
    <property type="entry name" value="HTHGNTR"/>
</dbReference>